<dbReference type="InterPro" id="IPR010787">
    <property type="entry name" value="DUF1385"/>
</dbReference>
<protein>
    <submittedName>
        <fullName evidence="2">Uncharacterized protein</fullName>
    </submittedName>
</protein>
<feature type="transmembrane region" description="Helical" evidence="1">
    <location>
        <begin position="116"/>
        <end position="135"/>
    </location>
</feature>
<dbReference type="STRING" id="1802165.A3F94_00900"/>
<feature type="transmembrane region" description="Helical" evidence="1">
    <location>
        <begin position="24"/>
        <end position="42"/>
    </location>
</feature>
<dbReference type="Pfam" id="PF07136">
    <property type="entry name" value="DUF1385"/>
    <property type="match status" value="1"/>
</dbReference>
<accession>A0A1G2HIN0</accession>
<evidence type="ECO:0000313" key="3">
    <source>
        <dbReference type="Proteomes" id="UP000176770"/>
    </source>
</evidence>
<keyword evidence="1" id="KW-0472">Membrane</keyword>
<feature type="transmembrane region" description="Helical" evidence="1">
    <location>
        <begin position="141"/>
        <end position="157"/>
    </location>
</feature>
<gene>
    <name evidence="2" type="ORF">A3F94_00900</name>
</gene>
<proteinExistence type="predicted"/>
<keyword evidence="1" id="KW-1133">Transmembrane helix</keyword>
<dbReference type="EMBL" id="MHOK01000017">
    <property type="protein sequence ID" value="OGZ61738.1"/>
    <property type="molecule type" value="Genomic_DNA"/>
</dbReference>
<comment type="caution">
    <text evidence="2">The sequence shown here is derived from an EMBL/GenBank/DDBJ whole genome shotgun (WGS) entry which is preliminary data.</text>
</comment>
<organism evidence="2 3">
    <name type="scientific">Candidatus Spechtbacteria bacterium RIFCSPLOWO2_12_FULL_38_22</name>
    <dbReference type="NCBI Taxonomy" id="1802165"/>
    <lineage>
        <taxon>Bacteria</taxon>
        <taxon>Candidatus Spechtiibacteriota</taxon>
    </lineage>
</organism>
<evidence type="ECO:0000256" key="1">
    <source>
        <dbReference type="SAM" id="Phobius"/>
    </source>
</evidence>
<sequence>MDRMVAKGKTKNNLDKTSTGGDKTILLGKVLTILILILLWILSPMDKQSLIIWTFLASISLSNLDDAVVTSVFFKETWQWHGAEHKIAYLYSEGIERTKENLNLAPLAHKECGTRIIVFNFLLLTPLWIIYILAFLVNTTFILYLLILSAVFVISFFKATKSGFQYKVLILISIWIQQRFTTKEPKDWQMKQAFELAKELDAKLVELGYNI</sequence>
<dbReference type="AlphaFoldDB" id="A0A1G2HIN0"/>
<evidence type="ECO:0000313" key="2">
    <source>
        <dbReference type="EMBL" id="OGZ61738.1"/>
    </source>
</evidence>
<reference evidence="2 3" key="1">
    <citation type="journal article" date="2016" name="Nat. Commun.">
        <title>Thousands of microbial genomes shed light on interconnected biogeochemical processes in an aquifer system.</title>
        <authorList>
            <person name="Anantharaman K."/>
            <person name="Brown C.T."/>
            <person name="Hug L.A."/>
            <person name="Sharon I."/>
            <person name="Castelle C.J."/>
            <person name="Probst A.J."/>
            <person name="Thomas B.C."/>
            <person name="Singh A."/>
            <person name="Wilkins M.J."/>
            <person name="Karaoz U."/>
            <person name="Brodie E.L."/>
            <person name="Williams K.H."/>
            <person name="Hubbard S.S."/>
            <person name="Banfield J.F."/>
        </authorList>
    </citation>
    <scope>NUCLEOTIDE SEQUENCE [LARGE SCALE GENOMIC DNA]</scope>
</reference>
<dbReference type="Proteomes" id="UP000176770">
    <property type="component" value="Unassembled WGS sequence"/>
</dbReference>
<keyword evidence="1" id="KW-0812">Transmembrane</keyword>
<name>A0A1G2HIN0_9BACT</name>